<dbReference type="AlphaFoldDB" id="A0A4C1VAI8"/>
<sequence>MRLNGVSGKPLRESSVYFSIPSKELGQALKCSNVECAGQVKINDHNIQQAESAVQHEINDQQSGDQNLDVGLNWQTQELQSTGEQPTLHQKQARMFRSATLTDCHQDELMSYCAASASSSLEWLDQNEVEGADDFTENHIYMLVQ</sequence>
<comment type="caution">
    <text evidence="1">The sequence shown here is derived from an EMBL/GenBank/DDBJ whole genome shotgun (WGS) entry which is preliminary data.</text>
</comment>
<protein>
    <submittedName>
        <fullName evidence="1">Uncharacterized protein</fullName>
    </submittedName>
</protein>
<dbReference type="Proteomes" id="UP000299102">
    <property type="component" value="Unassembled WGS sequence"/>
</dbReference>
<evidence type="ECO:0000313" key="1">
    <source>
        <dbReference type="EMBL" id="GBP35696.1"/>
    </source>
</evidence>
<organism evidence="1 2">
    <name type="scientific">Eumeta variegata</name>
    <name type="common">Bagworm moth</name>
    <name type="synonym">Eumeta japonica</name>
    <dbReference type="NCBI Taxonomy" id="151549"/>
    <lineage>
        <taxon>Eukaryota</taxon>
        <taxon>Metazoa</taxon>
        <taxon>Ecdysozoa</taxon>
        <taxon>Arthropoda</taxon>
        <taxon>Hexapoda</taxon>
        <taxon>Insecta</taxon>
        <taxon>Pterygota</taxon>
        <taxon>Neoptera</taxon>
        <taxon>Endopterygota</taxon>
        <taxon>Lepidoptera</taxon>
        <taxon>Glossata</taxon>
        <taxon>Ditrysia</taxon>
        <taxon>Tineoidea</taxon>
        <taxon>Psychidae</taxon>
        <taxon>Oiketicinae</taxon>
        <taxon>Eumeta</taxon>
    </lineage>
</organism>
<proteinExistence type="predicted"/>
<reference evidence="1 2" key="1">
    <citation type="journal article" date="2019" name="Commun. Biol.">
        <title>The bagworm genome reveals a unique fibroin gene that provides high tensile strength.</title>
        <authorList>
            <person name="Kono N."/>
            <person name="Nakamura H."/>
            <person name="Ohtoshi R."/>
            <person name="Tomita M."/>
            <person name="Numata K."/>
            <person name="Arakawa K."/>
        </authorList>
    </citation>
    <scope>NUCLEOTIDE SEQUENCE [LARGE SCALE GENOMIC DNA]</scope>
</reference>
<evidence type="ECO:0000313" key="2">
    <source>
        <dbReference type="Proteomes" id="UP000299102"/>
    </source>
</evidence>
<dbReference type="EMBL" id="BGZK01000308">
    <property type="protein sequence ID" value="GBP35696.1"/>
    <property type="molecule type" value="Genomic_DNA"/>
</dbReference>
<keyword evidence="2" id="KW-1185">Reference proteome</keyword>
<name>A0A4C1VAI8_EUMVA</name>
<gene>
    <name evidence="1" type="ORF">EVAR_82630_1</name>
</gene>
<accession>A0A4C1VAI8</accession>